<feature type="signal peptide" evidence="1">
    <location>
        <begin position="1"/>
        <end position="22"/>
    </location>
</feature>
<dbReference type="PROSITE" id="PS51257">
    <property type="entry name" value="PROKAR_LIPOPROTEIN"/>
    <property type="match status" value="1"/>
</dbReference>
<keyword evidence="1" id="KW-0732">Signal</keyword>
<name>A0A1C3WG57_9BRAD</name>
<reference evidence="3" key="1">
    <citation type="submission" date="2016-08" db="EMBL/GenBank/DDBJ databases">
        <authorList>
            <person name="Varghese N."/>
            <person name="Submissions Spin"/>
        </authorList>
    </citation>
    <scope>NUCLEOTIDE SEQUENCE [LARGE SCALE GENOMIC DNA]</scope>
    <source>
        <strain evidence="3">ERR11</strain>
    </source>
</reference>
<dbReference type="EMBL" id="FMAI01000007">
    <property type="protein sequence ID" value="SCB38895.1"/>
    <property type="molecule type" value="Genomic_DNA"/>
</dbReference>
<protein>
    <submittedName>
        <fullName evidence="2">Uncharacterized protein</fullName>
    </submittedName>
</protein>
<accession>A0A1C3WG57</accession>
<gene>
    <name evidence="2" type="ORF">GA0061098_1007345</name>
</gene>
<dbReference type="Proteomes" id="UP000199184">
    <property type="component" value="Unassembled WGS sequence"/>
</dbReference>
<evidence type="ECO:0000256" key="1">
    <source>
        <dbReference type="SAM" id="SignalP"/>
    </source>
</evidence>
<evidence type="ECO:0000313" key="3">
    <source>
        <dbReference type="Proteomes" id="UP000199184"/>
    </source>
</evidence>
<dbReference type="AlphaFoldDB" id="A0A1C3WG57"/>
<organism evidence="2 3">
    <name type="scientific">Bradyrhizobium shewense</name>
    <dbReference type="NCBI Taxonomy" id="1761772"/>
    <lineage>
        <taxon>Bacteria</taxon>
        <taxon>Pseudomonadati</taxon>
        <taxon>Pseudomonadota</taxon>
        <taxon>Alphaproteobacteria</taxon>
        <taxon>Hyphomicrobiales</taxon>
        <taxon>Nitrobacteraceae</taxon>
        <taxon>Bradyrhizobium</taxon>
    </lineage>
</organism>
<proteinExistence type="predicted"/>
<dbReference type="RefSeq" id="WP_179879913.1">
    <property type="nucleotide sequence ID" value="NZ_FMAI01000007.1"/>
</dbReference>
<keyword evidence="3" id="KW-1185">Reference proteome</keyword>
<feature type="chain" id="PRO_5008685597" evidence="1">
    <location>
        <begin position="23"/>
        <end position="144"/>
    </location>
</feature>
<sequence length="144" mass="15676">MGRLAKRAASLASVLLLPLALAACFGSDGDRPTIIGGTQAGGPQPFPDNFRGDILALMRTYLNNPVGVREASMAEPVQREVGGRQFYVSCLHFTPRETDGSYKAMRERAVIFVNGRADRVVDRTSELCAGAVYVPFPELEKMTR</sequence>
<evidence type="ECO:0000313" key="2">
    <source>
        <dbReference type="EMBL" id="SCB38895.1"/>
    </source>
</evidence>